<dbReference type="AlphaFoldDB" id="A0A833SIC6"/>
<protein>
    <submittedName>
        <fullName evidence="1">Uncharacterized protein</fullName>
    </submittedName>
</protein>
<evidence type="ECO:0000313" key="1">
    <source>
        <dbReference type="EMBL" id="KAF4031644.1"/>
    </source>
</evidence>
<reference evidence="1" key="1">
    <citation type="submission" date="2020-04" db="EMBL/GenBank/DDBJ databases">
        <title>Hybrid Assembly of Korean Phytophthora infestans isolates.</title>
        <authorList>
            <person name="Prokchorchik M."/>
            <person name="Lee Y."/>
            <person name="Seo J."/>
            <person name="Cho J.-H."/>
            <person name="Park Y.-E."/>
            <person name="Jang D.-C."/>
            <person name="Im J.-S."/>
            <person name="Choi J.-G."/>
            <person name="Park H.-J."/>
            <person name="Lee G.-B."/>
            <person name="Lee Y.-G."/>
            <person name="Hong S.-Y."/>
            <person name="Cho K."/>
            <person name="Sohn K.H."/>
        </authorList>
    </citation>
    <scope>NUCLEOTIDE SEQUENCE</scope>
    <source>
        <strain evidence="1">KR_1_A1</strain>
    </source>
</reference>
<name>A0A833SIC6_PHYIN</name>
<sequence length="103" mass="11422">MHYGDSELRKLCREQESQQLSRMLVAAYIYKAEIQMLVAAENDPSVTPTEHLQQLFEVLEGNPAIHAAIHSQDATGCWALLETTLAISAMPSGPAAMEPQRRD</sequence>
<accession>A0A833SIC6</accession>
<gene>
    <name evidence="1" type="ORF">GN244_ATG16526</name>
</gene>
<dbReference type="EMBL" id="WSZM01000565">
    <property type="protein sequence ID" value="KAF4031644.1"/>
    <property type="molecule type" value="Genomic_DNA"/>
</dbReference>
<keyword evidence="2" id="KW-1185">Reference proteome</keyword>
<organism evidence="1 2">
    <name type="scientific">Phytophthora infestans</name>
    <name type="common">Potato late blight agent</name>
    <name type="synonym">Botrytis infestans</name>
    <dbReference type="NCBI Taxonomy" id="4787"/>
    <lineage>
        <taxon>Eukaryota</taxon>
        <taxon>Sar</taxon>
        <taxon>Stramenopiles</taxon>
        <taxon>Oomycota</taxon>
        <taxon>Peronosporomycetes</taxon>
        <taxon>Peronosporales</taxon>
        <taxon>Peronosporaceae</taxon>
        <taxon>Phytophthora</taxon>
    </lineage>
</organism>
<evidence type="ECO:0000313" key="2">
    <source>
        <dbReference type="Proteomes" id="UP000602510"/>
    </source>
</evidence>
<comment type="caution">
    <text evidence="1">The sequence shown here is derived from an EMBL/GenBank/DDBJ whole genome shotgun (WGS) entry which is preliminary data.</text>
</comment>
<proteinExistence type="predicted"/>
<dbReference type="Proteomes" id="UP000602510">
    <property type="component" value="Unassembled WGS sequence"/>
</dbReference>